<organism evidence="2 3">
    <name type="scientific">Prevotella lacticifex</name>
    <dbReference type="NCBI Taxonomy" id="2854755"/>
    <lineage>
        <taxon>Bacteria</taxon>
        <taxon>Pseudomonadati</taxon>
        <taxon>Bacteroidota</taxon>
        <taxon>Bacteroidia</taxon>
        <taxon>Bacteroidales</taxon>
        <taxon>Prevotellaceae</taxon>
        <taxon>Prevotella</taxon>
    </lineage>
</organism>
<proteinExistence type="predicted"/>
<keyword evidence="3" id="KW-1185">Reference proteome</keyword>
<sequence length="226" mass="25807">MLKMDDGRKIIATFASIMDMKRLILTLVAAFAVLSASAQATDADPMPVGPRYVPDLYVGKVMQNGDSVQYIRRSEPFVKMAPLVFKNEAERQAYYRLVRNIKKVLPYAKQVKLIIFETEEYLQTIPDPKERQAQVNRVEAGIKKQYYKKLKNELTYSQGKLLIKLVDRECGQTSYEIVKAFFGPLRAGIYQTFAGLFGASLKKRYEPNGRDRLIERVVLQVEAGQL</sequence>
<evidence type="ECO:0008006" key="4">
    <source>
        <dbReference type="Google" id="ProtNLM"/>
    </source>
</evidence>
<name>A0A9R1CCC9_9BACT</name>
<dbReference type="Proteomes" id="UP000825483">
    <property type="component" value="Unassembled WGS sequence"/>
</dbReference>
<dbReference type="Pfam" id="PF14127">
    <property type="entry name" value="DUF4294"/>
    <property type="match status" value="1"/>
</dbReference>
<accession>A0A9R1CCC9</accession>
<protein>
    <recommendedName>
        <fullName evidence="4">DUF4294 domain-containing protein</fullName>
    </recommendedName>
</protein>
<dbReference type="EMBL" id="BPUB01000002">
    <property type="protein sequence ID" value="GJG60028.1"/>
    <property type="molecule type" value="Genomic_DNA"/>
</dbReference>
<evidence type="ECO:0000313" key="3">
    <source>
        <dbReference type="Proteomes" id="UP000825483"/>
    </source>
</evidence>
<feature type="signal peptide" evidence="1">
    <location>
        <begin position="1"/>
        <end position="40"/>
    </location>
</feature>
<dbReference type="InterPro" id="IPR025636">
    <property type="entry name" value="DUF4294"/>
</dbReference>
<keyword evidence="1" id="KW-0732">Signal</keyword>
<gene>
    <name evidence="2" type="ORF">PRLR5076_28790</name>
</gene>
<comment type="caution">
    <text evidence="2">The sequence shown here is derived from an EMBL/GenBank/DDBJ whole genome shotgun (WGS) entry which is preliminary data.</text>
</comment>
<evidence type="ECO:0000256" key="1">
    <source>
        <dbReference type="SAM" id="SignalP"/>
    </source>
</evidence>
<reference evidence="2" key="1">
    <citation type="journal article" date="2022" name="Int. J. Syst. Evol. Microbiol.">
        <title>Prevotella lacticifex sp. nov., isolated from the rumen of cows.</title>
        <authorList>
            <person name="Shinkai T."/>
            <person name="Ikeyama N."/>
            <person name="Kumagai M."/>
            <person name="Ohmori H."/>
            <person name="Sakamoto M."/>
            <person name="Ohkuma M."/>
            <person name="Mitsumori M."/>
        </authorList>
    </citation>
    <scope>NUCLEOTIDE SEQUENCE</scope>
    <source>
        <strain evidence="2">R5076</strain>
    </source>
</reference>
<feature type="chain" id="PRO_5040430525" description="DUF4294 domain-containing protein" evidence="1">
    <location>
        <begin position="41"/>
        <end position="226"/>
    </location>
</feature>
<evidence type="ECO:0000313" key="2">
    <source>
        <dbReference type="EMBL" id="GJG60028.1"/>
    </source>
</evidence>
<dbReference type="AlphaFoldDB" id="A0A9R1CCC9"/>